<reference evidence="1 2" key="1">
    <citation type="journal article" date="2014" name="BMC Genomics">
        <title>Genome sequencing of four Aureobasidium pullulans varieties: biotechnological potential, stress tolerance, and description of new species.</title>
        <authorList>
            <person name="Gostin Ar C."/>
            <person name="Ohm R.A."/>
            <person name="Kogej T."/>
            <person name="Sonjak S."/>
            <person name="Turk M."/>
            <person name="Zajc J."/>
            <person name="Zalar P."/>
            <person name="Grube M."/>
            <person name="Sun H."/>
            <person name="Han J."/>
            <person name="Sharma A."/>
            <person name="Chiniquy J."/>
            <person name="Ngan C.Y."/>
            <person name="Lipzen A."/>
            <person name="Barry K."/>
            <person name="Grigoriev I.V."/>
            <person name="Gunde-Cimerman N."/>
        </authorList>
    </citation>
    <scope>NUCLEOTIDE SEQUENCE [LARGE SCALE GENOMIC DNA]</scope>
    <source>
        <strain evidence="1 2">EXF-2481</strain>
    </source>
</reference>
<keyword evidence="2" id="KW-1185">Reference proteome</keyword>
<evidence type="ECO:0000313" key="2">
    <source>
        <dbReference type="Proteomes" id="UP000030641"/>
    </source>
</evidence>
<name>A0A074XZ30_AURSE</name>
<accession>A0A074XZ30</accession>
<evidence type="ECO:0000313" key="1">
    <source>
        <dbReference type="EMBL" id="KEQ90690.1"/>
    </source>
</evidence>
<gene>
    <name evidence="1" type="ORF">AUEXF2481DRAFT_534537</name>
</gene>
<protein>
    <submittedName>
        <fullName evidence="1">Uncharacterized protein</fullName>
    </submittedName>
</protein>
<organism evidence="1 2">
    <name type="scientific">Aureobasidium subglaciale (strain EXF-2481)</name>
    <name type="common">Aureobasidium pullulans var. subglaciale</name>
    <dbReference type="NCBI Taxonomy" id="1043005"/>
    <lineage>
        <taxon>Eukaryota</taxon>
        <taxon>Fungi</taxon>
        <taxon>Dikarya</taxon>
        <taxon>Ascomycota</taxon>
        <taxon>Pezizomycotina</taxon>
        <taxon>Dothideomycetes</taxon>
        <taxon>Dothideomycetidae</taxon>
        <taxon>Dothideales</taxon>
        <taxon>Saccotheciaceae</taxon>
        <taxon>Aureobasidium</taxon>
    </lineage>
</organism>
<dbReference type="EMBL" id="KL584787">
    <property type="protein sequence ID" value="KEQ90690.1"/>
    <property type="molecule type" value="Genomic_DNA"/>
</dbReference>
<dbReference type="Proteomes" id="UP000030641">
    <property type="component" value="Unassembled WGS sequence"/>
</dbReference>
<dbReference type="GeneID" id="25368874"/>
<dbReference type="HOGENOM" id="CLU_1547242_0_0_1"/>
<dbReference type="RefSeq" id="XP_013339187.1">
    <property type="nucleotide sequence ID" value="XM_013483733.1"/>
</dbReference>
<dbReference type="AlphaFoldDB" id="A0A074XZ30"/>
<sequence>MRIEEGHWRILHEWTCGKRGHEVGGGRLLAENVRSDGDMQSTNELPAGVIDMFLINLRQGQLSAHLRWLKITRSKRDVRIDLRKPRALLTFESTIQYPLFIRKKKHRGEDVRRALTNNECVVQKGSQKRVYSCNTPSGIKPNCFPLQTPQKSSLEAIDGKGTLSRGAPRCATM</sequence>
<dbReference type="InParanoid" id="A0A074XZ30"/>
<proteinExistence type="predicted"/>